<feature type="domain" description="Dystroglycan-type cadherin-like" evidence="2">
    <location>
        <begin position="63"/>
        <end position="164"/>
    </location>
</feature>
<evidence type="ECO:0000259" key="2">
    <source>
        <dbReference type="SMART" id="SM00736"/>
    </source>
</evidence>
<proteinExistence type="predicted"/>
<dbReference type="SUPFAM" id="SSF49313">
    <property type="entry name" value="Cadherin-like"/>
    <property type="match status" value="1"/>
</dbReference>
<dbReference type="Proteomes" id="UP001309705">
    <property type="component" value="Unassembled WGS sequence"/>
</dbReference>
<feature type="region of interest" description="Disordered" evidence="1">
    <location>
        <begin position="188"/>
        <end position="216"/>
    </location>
</feature>
<sequence length="319" mass="32332">TVVISSAAGMSAADAAGLIDGLAYVNASVAPTEGARAVTLRAIQDNGGGADSAALNLAAAVNVVAVNSAPQATDTAVTLPEATRAVPYSATLPAELFSDADGDTLTWRIEGLPNGLTFDADTLTISGTPLATGSVQLVVTASDAQGATATRTVALAVNQPAAAPVILPEFDAFGMMNGWREELERREAPLKDGGARPTARSAPPAPALTAAPAPQPGDALSISQYPLANGEIDYAQTPWRLDPIMETLMPPLEAVDFSSLRGAAAAAQENALIGQRTPLPDGAAGKAAFSAQLQQEQSAFDALLIAVNQLAEKNASPAQ</sequence>
<protein>
    <submittedName>
        <fullName evidence="3">Ig domain-containing protein</fullName>
    </submittedName>
</protein>
<gene>
    <name evidence="3" type="ORF">VSX58_21675</name>
</gene>
<accession>A0ABU6JX21</accession>
<dbReference type="Gene3D" id="2.60.40.10">
    <property type="entry name" value="Immunoglobulins"/>
    <property type="match status" value="1"/>
</dbReference>
<dbReference type="EMBL" id="JAYWTM010000044">
    <property type="protein sequence ID" value="MEC5345202.1"/>
    <property type="molecule type" value="Genomic_DNA"/>
</dbReference>
<keyword evidence="4" id="KW-1185">Reference proteome</keyword>
<evidence type="ECO:0000256" key="1">
    <source>
        <dbReference type="SAM" id="MobiDB-lite"/>
    </source>
</evidence>
<reference evidence="3 4" key="1">
    <citation type="journal article" date="2017" name="Int. J. Syst. Evol. Microbiol.">
        <title>Brenneria populi subsp. brevivirga subsp. nov. isolated from symptomatic bark of Populus x euramericana canker, and description of Brenneria populi subsp. populi subsp. nov.</title>
        <authorList>
            <person name="Zheng M.H."/>
            <person name="Piao C.G."/>
            <person name="Xue H."/>
            <person name="Guo M.W."/>
            <person name="Li Y."/>
        </authorList>
    </citation>
    <scope>NUCLEOTIDE SEQUENCE [LARGE SCALE GENOMIC DNA]</scope>
    <source>
        <strain evidence="3 4">D9-5</strain>
    </source>
</reference>
<dbReference type="SMART" id="SM00736">
    <property type="entry name" value="CADG"/>
    <property type="match status" value="1"/>
</dbReference>
<dbReference type="InterPro" id="IPR013783">
    <property type="entry name" value="Ig-like_fold"/>
</dbReference>
<dbReference type="InterPro" id="IPR006644">
    <property type="entry name" value="Cadg"/>
</dbReference>
<dbReference type="RefSeq" id="WP_327619897.1">
    <property type="nucleotide sequence ID" value="NZ_JAYWTM010000044.1"/>
</dbReference>
<evidence type="ECO:0000313" key="3">
    <source>
        <dbReference type="EMBL" id="MEC5345202.1"/>
    </source>
</evidence>
<dbReference type="Pfam" id="PF05345">
    <property type="entry name" value="He_PIG"/>
    <property type="match status" value="1"/>
</dbReference>
<evidence type="ECO:0000313" key="4">
    <source>
        <dbReference type="Proteomes" id="UP001309705"/>
    </source>
</evidence>
<name>A0ABU6JX21_9GAMM</name>
<comment type="caution">
    <text evidence="3">The sequence shown here is derived from an EMBL/GenBank/DDBJ whole genome shotgun (WGS) entry which is preliminary data.</text>
</comment>
<dbReference type="InterPro" id="IPR015919">
    <property type="entry name" value="Cadherin-like_sf"/>
</dbReference>
<feature type="compositionally biased region" description="Low complexity" evidence="1">
    <location>
        <begin position="195"/>
        <end position="212"/>
    </location>
</feature>
<feature type="non-terminal residue" evidence="3">
    <location>
        <position position="1"/>
    </location>
</feature>
<organism evidence="3 4">
    <name type="scientific">Brenneria populi</name>
    <dbReference type="NCBI Taxonomy" id="1505588"/>
    <lineage>
        <taxon>Bacteria</taxon>
        <taxon>Pseudomonadati</taxon>
        <taxon>Pseudomonadota</taxon>
        <taxon>Gammaproteobacteria</taxon>
        <taxon>Enterobacterales</taxon>
        <taxon>Pectobacteriaceae</taxon>
        <taxon>Brenneria</taxon>
    </lineage>
</organism>